<reference evidence="11 12" key="1">
    <citation type="submission" date="2023-07" db="EMBL/GenBank/DDBJ databases">
        <title>Sorghum-associated microbial communities from plants grown in Nebraska, USA.</title>
        <authorList>
            <person name="Schachtman D."/>
        </authorList>
    </citation>
    <scope>NUCLEOTIDE SEQUENCE [LARGE SCALE GENOMIC DNA]</scope>
    <source>
        <strain evidence="11 12">BE240</strain>
    </source>
</reference>
<evidence type="ECO:0000259" key="10">
    <source>
        <dbReference type="Pfam" id="PF07244"/>
    </source>
</evidence>
<feature type="domain" description="POTRA" evidence="10">
    <location>
        <begin position="264"/>
        <end position="336"/>
    </location>
</feature>
<feature type="compositionally biased region" description="Basic and acidic residues" evidence="7">
    <location>
        <begin position="55"/>
        <end position="64"/>
    </location>
</feature>
<dbReference type="Pfam" id="PF07244">
    <property type="entry name" value="POTRA"/>
    <property type="match status" value="1"/>
</dbReference>
<dbReference type="InterPro" id="IPR000184">
    <property type="entry name" value="Bac_surfAg_D15"/>
</dbReference>
<evidence type="ECO:0000256" key="6">
    <source>
        <dbReference type="ARBA" id="ARBA00023237"/>
    </source>
</evidence>
<keyword evidence="6" id="KW-0998">Cell outer membrane</keyword>
<keyword evidence="3" id="KW-0812">Transmembrane</keyword>
<name>A0ABU1VCD2_9BURK</name>
<evidence type="ECO:0000256" key="5">
    <source>
        <dbReference type="ARBA" id="ARBA00023136"/>
    </source>
</evidence>
<dbReference type="Gene3D" id="2.40.160.50">
    <property type="entry name" value="membrane protein fhac: a member of the omp85/tpsb transporter family"/>
    <property type="match status" value="1"/>
</dbReference>
<accession>A0ABU1VCD2</accession>
<evidence type="ECO:0000256" key="3">
    <source>
        <dbReference type="ARBA" id="ARBA00022692"/>
    </source>
</evidence>
<dbReference type="EMBL" id="JAVDWE010000007">
    <property type="protein sequence ID" value="MDR7094985.1"/>
    <property type="molecule type" value="Genomic_DNA"/>
</dbReference>
<evidence type="ECO:0000256" key="4">
    <source>
        <dbReference type="ARBA" id="ARBA00022729"/>
    </source>
</evidence>
<feature type="chain" id="PRO_5047060758" evidence="8">
    <location>
        <begin position="33"/>
        <end position="678"/>
    </location>
</feature>
<evidence type="ECO:0000256" key="8">
    <source>
        <dbReference type="SAM" id="SignalP"/>
    </source>
</evidence>
<dbReference type="RefSeq" id="WP_204734107.1">
    <property type="nucleotide sequence ID" value="NZ_JAVDWE010000007.1"/>
</dbReference>
<dbReference type="InterPro" id="IPR010827">
    <property type="entry name" value="BamA/TamA_POTRA"/>
</dbReference>
<evidence type="ECO:0000313" key="11">
    <source>
        <dbReference type="EMBL" id="MDR7094985.1"/>
    </source>
</evidence>
<gene>
    <name evidence="11" type="ORF">J2X09_002729</name>
</gene>
<dbReference type="InterPro" id="IPR039910">
    <property type="entry name" value="D15-like"/>
</dbReference>
<keyword evidence="4 8" id="KW-0732">Signal</keyword>
<feature type="region of interest" description="Disordered" evidence="7">
    <location>
        <begin position="35"/>
        <end position="68"/>
    </location>
</feature>
<keyword evidence="5" id="KW-0472">Membrane</keyword>
<evidence type="ECO:0000256" key="2">
    <source>
        <dbReference type="ARBA" id="ARBA00022452"/>
    </source>
</evidence>
<evidence type="ECO:0000259" key="9">
    <source>
        <dbReference type="Pfam" id="PF01103"/>
    </source>
</evidence>
<evidence type="ECO:0000313" key="12">
    <source>
        <dbReference type="Proteomes" id="UP001265550"/>
    </source>
</evidence>
<comment type="subcellular location">
    <subcellularLocation>
        <location evidence="1">Membrane</location>
    </subcellularLocation>
</comment>
<dbReference type="PANTHER" id="PTHR12815:SF47">
    <property type="entry name" value="TRANSLOCATION AND ASSEMBLY MODULE SUBUNIT TAMA"/>
    <property type="match status" value="1"/>
</dbReference>
<keyword evidence="2" id="KW-1134">Transmembrane beta strand</keyword>
<comment type="caution">
    <text evidence="11">The sequence shown here is derived from an EMBL/GenBank/DDBJ whole genome shotgun (WGS) entry which is preliminary data.</text>
</comment>
<sequence>MNLPLPGRAPWLAWSFLLCATLLWPHAARAQAAPEPITVPGNSTDASDADDVDSDTPRRPRDNRAPVAPRFEIDMQAPDEAMRDFLLRHMEVQRYRELRNLDASELGRLLAQAPANVRELLATLGHFSPTVEVVPPPGLGDAVADTGNNERRATPSSLGTITVRVDPGPVTQVASVTVSFVGDIANAPEAEAQRADIRREAGLIAGLPFSQADWDRTKTVALRRLIAQRYPSGRVQNSLADIDSEAHQARLYIELDSGKAMRMGEVVVQGAERYDAITAERLVRLTGLTPGSDYDLEKLQDAQRRIAESGYYDSVFVYVEPTPDGETLPVMVQLRESKRQKVVIGIGGSTDNGARLSLEHTHNSVPGIGWRAVSKLRLERDDQLASTDWSSIPNDDGWRKIAGAQAAKQLDDFTTTTSQRLRVGQAQLGVEYDRSFYLQYDRALVTSTLLSAAAQEEAKSSISANYAWTRRRFDDLVFPHRGYGLAVELGIGYTLGTTRLPFARTSARWLTYWPLGAISRAADPAPGQPRDMSAPGRRTQLGRLALRVEGGAVVARDNAPIPDTQLFITGGDNTVRGYGLRDIGVTRADGSIGPGRYKGVVSLEWQRPIFNADQRSNWENAIFIDGGAIANKAGDLKPVWGVGTGIRYNSPVGALQLDLAYGLEVKRFRIHLNVGFTF</sequence>
<organism evidence="11 12">
    <name type="scientific">Hydrogenophaga laconesensis</name>
    <dbReference type="NCBI Taxonomy" id="1805971"/>
    <lineage>
        <taxon>Bacteria</taxon>
        <taxon>Pseudomonadati</taxon>
        <taxon>Pseudomonadota</taxon>
        <taxon>Betaproteobacteria</taxon>
        <taxon>Burkholderiales</taxon>
        <taxon>Comamonadaceae</taxon>
        <taxon>Hydrogenophaga</taxon>
    </lineage>
</organism>
<proteinExistence type="predicted"/>
<feature type="domain" description="Bacterial surface antigen (D15)" evidence="9">
    <location>
        <begin position="425"/>
        <end position="678"/>
    </location>
</feature>
<protein>
    <submittedName>
        <fullName evidence="11">Translocation and assembly module TamA</fullName>
    </submittedName>
</protein>
<dbReference type="Pfam" id="PF01103">
    <property type="entry name" value="Omp85"/>
    <property type="match status" value="1"/>
</dbReference>
<dbReference type="PANTHER" id="PTHR12815">
    <property type="entry name" value="SORTING AND ASSEMBLY MACHINERY SAMM50 PROTEIN FAMILY MEMBER"/>
    <property type="match status" value="1"/>
</dbReference>
<dbReference type="Proteomes" id="UP001265550">
    <property type="component" value="Unassembled WGS sequence"/>
</dbReference>
<evidence type="ECO:0000256" key="1">
    <source>
        <dbReference type="ARBA" id="ARBA00004370"/>
    </source>
</evidence>
<dbReference type="Gene3D" id="3.10.20.310">
    <property type="entry name" value="membrane protein fhac"/>
    <property type="match status" value="2"/>
</dbReference>
<keyword evidence="12" id="KW-1185">Reference proteome</keyword>
<feature type="signal peptide" evidence="8">
    <location>
        <begin position="1"/>
        <end position="32"/>
    </location>
</feature>
<evidence type="ECO:0000256" key="7">
    <source>
        <dbReference type="SAM" id="MobiDB-lite"/>
    </source>
</evidence>